<protein>
    <submittedName>
        <fullName evidence="1">5794_t:CDS:1</fullName>
    </submittedName>
</protein>
<dbReference type="EMBL" id="CAJVPK010000432">
    <property type="protein sequence ID" value="CAG8509508.1"/>
    <property type="molecule type" value="Genomic_DNA"/>
</dbReference>
<feature type="non-terminal residue" evidence="1">
    <location>
        <position position="78"/>
    </location>
</feature>
<dbReference type="OrthoDB" id="2425228at2759"/>
<keyword evidence="2" id="KW-1185">Reference proteome</keyword>
<gene>
    <name evidence="1" type="ORF">DEBURN_LOCUS5100</name>
</gene>
<accession>A0A9N9F4P3</accession>
<dbReference type="Proteomes" id="UP000789706">
    <property type="component" value="Unassembled WGS sequence"/>
</dbReference>
<sequence length="78" mass="9006">MADGMNTRDGMGPSHGPAFKIYRRAKFLMDPILHLQSNEVQSEFFKKQVKGSNLDDSEKNYLYNLIDKELDNKNVLEN</sequence>
<proteinExistence type="predicted"/>
<name>A0A9N9F4P3_9GLOM</name>
<evidence type="ECO:0000313" key="1">
    <source>
        <dbReference type="EMBL" id="CAG8509508.1"/>
    </source>
</evidence>
<comment type="caution">
    <text evidence="1">The sequence shown here is derived from an EMBL/GenBank/DDBJ whole genome shotgun (WGS) entry which is preliminary data.</text>
</comment>
<dbReference type="AlphaFoldDB" id="A0A9N9F4P3"/>
<reference evidence="1" key="1">
    <citation type="submission" date="2021-06" db="EMBL/GenBank/DDBJ databases">
        <authorList>
            <person name="Kallberg Y."/>
            <person name="Tangrot J."/>
            <person name="Rosling A."/>
        </authorList>
    </citation>
    <scope>NUCLEOTIDE SEQUENCE</scope>
    <source>
        <strain evidence="1">AZ414A</strain>
    </source>
</reference>
<organism evidence="1 2">
    <name type="scientific">Diversispora eburnea</name>
    <dbReference type="NCBI Taxonomy" id="1213867"/>
    <lineage>
        <taxon>Eukaryota</taxon>
        <taxon>Fungi</taxon>
        <taxon>Fungi incertae sedis</taxon>
        <taxon>Mucoromycota</taxon>
        <taxon>Glomeromycotina</taxon>
        <taxon>Glomeromycetes</taxon>
        <taxon>Diversisporales</taxon>
        <taxon>Diversisporaceae</taxon>
        <taxon>Diversispora</taxon>
    </lineage>
</organism>
<evidence type="ECO:0000313" key="2">
    <source>
        <dbReference type="Proteomes" id="UP000789706"/>
    </source>
</evidence>